<dbReference type="InterPro" id="IPR058240">
    <property type="entry name" value="rSAM_sf"/>
</dbReference>
<dbReference type="CDD" id="cd01335">
    <property type="entry name" value="Radical_SAM"/>
    <property type="match status" value="1"/>
</dbReference>
<evidence type="ECO:0000256" key="2">
    <source>
        <dbReference type="ARBA" id="ARBA00022723"/>
    </source>
</evidence>
<accession>A0A0G2ZEQ0</accession>
<dbReference type="GO" id="GO:0003824">
    <property type="term" value="F:catalytic activity"/>
    <property type="evidence" value="ECO:0007669"/>
    <property type="project" value="InterPro"/>
</dbReference>
<dbReference type="STRING" id="1330330.IX53_05205"/>
<dbReference type="Proteomes" id="UP000035159">
    <property type="component" value="Chromosome"/>
</dbReference>
<dbReference type="KEGG" id="kpf:IX53_05205"/>
<keyword evidence="1" id="KW-0949">S-adenosyl-L-methionine</keyword>
<organism evidence="5 6">
    <name type="scientific">Kosmotoga pacifica</name>
    <dbReference type="NCBI Taxonomy" id="1330330"/>
    <lineage>
        <taxon>Bacteria</taxon>
        <taxon>Thermotogati</taxon>
        <taxon>Thermotogota</taxon>
        <taxon>Thermotogae</taxon>
        <taxon>Kosmotogales</taxon>
        <taxon>Kosmotogaceae</taxon>
        <taxon>Kosmotoga</taxon>
    </lineage>
</organism>
<dbReference type="InterPro" id="IPR007197">
    <property type="entry name" value="rSAM"/>
</dbReference>
<dbReference type="InterPro" id="IPR013785">
    <property type="entry name" value="Aldolase_TIM"/>
</dbReference>
<sequence length="269" mass="30188">MPDLTFVFPRHTKSISTSGSTCSLNCKHCGAHYLRGMDMVERIPELIKNGRRSFLISGGLNKEYTIPWKEYVGQLSKMKKEHPIRYNFHVGPVVKEEDINTLKELADIVSFDVVGNEETMIEVYGEDLHRSSIKSLELLTKNGIKVVPHVTIGLKAGKLSHEFEALELLESHGLKTVVFLIFIPTAGTAYEKTTPPAITDVRKVFDRATNFRKILGCMHPGGAYRRNIQGMALSLGFEAIVQPIVPTIKKAEELNLKTAYFYECCGFLL</sequence>
<dbReference type="GO" id="GO:0051536">
    <property type="term" value="F:iron-sulfur cluster binding"/>
    <property type="evidence" value="ECO:0007669"/>
    <property type="project" value="UniProtKB-KW"/>
</dbReference>
<dbReference type="EMBL" id="CP011232">
    <property type="protein sequence ID" value="AKI97313.1"/>
    <property type="molecule type" value="Genomic_DNA"/>
</dbReference>
<keyword evidence="4" id="KW-0411">Iron-sulfur</keyword>
<protein>
    <submittedName>
        <fullName evidence="5">Uncharacterized protein</fullName>
    </submittedName>
</protein>
<evidence type="ECO:0000313" key="6">
    <source>
        <dbReference type="Proteomes" id="UP000035159"/>
    </source>
</evidence>
<keyword evidence="2" id="KW-0479">Metal-binding</keyword>
<dbReference type="GO" id="GO:0046872">
    <property type="term" value="F:metal ion binding"/>
    <property type="evidence" value="ECO:0007669"/>
    <property type="project" value="UniProtKB-KW"/>
</dbReference>
<evidence type="ECO:0000256" key="3">
    <source>
        <dbReference type="ARBA" id="ARBA00023004"/>
    </source>
</evidence>
<dbReference type="Gene3D" id="3.20.20.70">
    <property type="entry name" value="Aldolase class I"/>
    <property type="match status" value="1"/>
</dbReference>
<proteinExistence type="predicted"/>
<dbReference type="SFLD" id="SFLDS00029">
    <property type="entry name" value="Radical_SAM"/>
    <property type="match status" value="1"/>
</dbReference>
<dbReference type="SFLD" id="SFLDG01113">
    <property type="entry name" value="Uncharacterised_Radical_SAM_Su"/>
    <property type="match status" value="1"/>
</dbReference>
<evidence type="ECO:0000256" key="1">
    <source>
        <dbReference type="ARBA" id="ARBA00022691"/>
    </source>
</evidence>
<reference evidence="5 6" key="1">
    <citation type="submission" date="2015-04" db="EMBL/GenBank/DDBJ databases">
        <title>Complete Genome Sequence of Kosmotoga pacifica SLHLJ1.</title>
        <authorList>
            <person name="Jiang L.J."/>
            <person name="Shao Z.Z."/>
            <person name="Jebbar M."/>
        </authorList>
    </citation>
    <scope>NUCLEOTIDE SEQUENCE [LARGE SCALE GENOMIC DNA]</scope>
    <source>
        <strain evidence="5 6">SLHLJ1</strain>
    </source>
</reference>
<evidence type="ECO:0000313" key="5">
    <source>
        <dbReference type="EMBL" id="AKI97313.1"/>
    </source>
</evidence>
<evidence type="ECO:0000256" key="4">
    <source>
        <dbReference type="ARBA" id="ARBA00023014"/>
    </source>
</evidence>
<dbReference type="PANTHER" id="PTHR43288:SF2">
    <property type="entry name" value="RADICAL SAM CORE DOMAIN-CONTAINING PROTEIN"/>
    <property type="match status" value="1"/>
</dbReference>
<keyword evidence="3" id="KW-0408">Iron</keyword>
<gene>
    <name evidence="5" type="ORF">IX53_05205</name>
</gene>
<keyword evidence="6" id="KW-1185">Reference proteome</keyword>
<dbReference type="AlphaFoldDB" id="A0A0G2ZEQ0"/>
<dbReference type="SUPFAM" id="SSF102114">
    <property type="entry name" value="Radical SAM enzymes"/>
    <property type="match status" value="1"/>
</dbReference>
<dbReference type="PANTHER" id="PTHR43288">
    <property type="entry name" value="BIOTIN SYNTHASE-RELATED PROTEIN, RADICAL SAM SUPERFAMILY"/>
    <property type="match status" value="1"/>
</dbReference>
<name>A0A0G2ZEQ0_9BACT</name>
<dbReference type="PATRIC" id="fig|1330330.3.peg.1044"/>